<keyword evidence="5" id="KW-1185">Reference proteome</keyword>
<dbReference type="GO" id="GO:0009245">
    <property type="term" value="P:lipid A biosynthetic process"/>
    <property type="evidence" value="ECO:0007669"/>
    <property type="project" value="TreeGrafter"/>
</dbReference>
<reference evidence="4" key="1">
    <citation type="submission" date="2022-11" db="EMBL/GenBank/DDBJ databases">
        <title>WGS of Natronobacillus azotifigens 24KS-1, an anaerobic diazotrophic haloalkaliphile from soda-rich habitats.</title>
        <authorList>
            <person name="Sorokin D.Y."/>
            <person name="Merkel A.Y."/>
        </authorList>
    </citation>
    <scope>NUCLEOTIDE SEQUENCE</scope>
    <source>
        <strain evidence="4">24KS-1</strain>
    </source>
</reference>
<dbReference type="GO" id="GO:0008758">
    <property type="term" value="F:UDP-2,3-diacylglucosamine hydrolase activity"/>
    <property type="evidence" value="ECO:0007669"/>
    <property type="project" value="TreeGrafter"/>
</dbReference>
<proteinExistence type="predicted"/>
<evidence type="ECO:0000256" key="1">
    <source>
        <dbReference type="ARBA" id="ARBA00022723"/>
    </source>
</evidence>
<dbReference type="Pfam" id="PF00149">
    <property type="entry name" value="Metallophos"/>
    <property type="match status" value="1"/>
</dbReference>
<dbReference type="PANTHER" id="PTHR31302">
    <property type="entry name" value="TRANSMEMBRANE PROTEIN WITH METALLOPHOSPHOESTERASE DOMAIN-RELATED"/>
    <property type="match status" value="1"/>
</dbReference>
<organism evidence="4 5">
    <name type="scientific">Natronobacillus azotifigens</name>
    <dbReference type="NCBI Taxonomy" id="472978"/>
    <lineage>
        <taxon>Bacteria</taxon>
        <taxon>Bacillati</taxon>
        <taxon>Bacillota</taxon>
        <taxon>Bacilli</taxon>
        <taxon>Bacillales</taxon>
        <taxon>Bacillaceae</taxon>
        <taxon>Natronobacillus</taxon>
    </lineage>
</organism>
<sequence>MEKKKKKKLFALVLCTVVLFVMGKSFYDTNFFKVVETKITSDKLPPESRLKILQISDLHAKNFGVNNQRLKTEIAQLNPDFIVITGDLVDRSTKDFTEVLLFIEELLELNEHVYFVSGNHEWGNPSHEMLFQELSSLGVVMLDNTHSVISNGESTINLMGIADVSTKHDDLDAAWQGVNQELYTILLSHTPIRVAKTIDLTLSGHTHGGQIRFPGIGGVIAPDQGFFPTYDKGLYTLEQGNYLYIDSGLGTSVLPIRFFNQSQISLIIIEGE</sequence>
<dbReference type="Proteomes" id="UP001084197">
    <property type="component" value="Unassembled WGS sequence"/>
</dbReference>
<dbReference type="Gene3D" id="3.60.21.10">
    <property type="match status" value="1"/>
</dbReference>
<dbReference type="InterPro" id="IPR004843">
    <property type="entry name" value="Calcineurin-like_PHP"/>
</dbReference>
<evidence type="ECO:0000313" key="4">
    <source>
        <dbReference type="EMBL" id="MCZ0701695.1"/>
    </source>
</evidence>
<gene>
    <name evidence="4" type="ORF">OWO01_00535</name>
</gene>
<dbReference type="AlphaFoldDB" id="A0A9J6R819"/>
<dbReference type="SUPFAM" id="SSF56300">
    <property type="entry name" value="Metallo-dependent phosphatases"/>
    <property type="match status" value="1"/>
</dbReference>
<keyword evidence="1" id="KW-0479">Metal-binding</keyword>
<comment type="caution">
    <text evidence="4">The sequence shown here is derived from an EMBL/GenBank/DDBJ whole genome shotgun (WGS) entry which is preliminary data.</text>
</comment>
<evidence type="ECO:0000259" key="3">
    <source>
        <dbReference type="Pfam" id="PF00149"/>
    </source>
</evidence>
<dbReference type="GO" id="GO:0046872">
    <property type="term" value="F:metal ion binding"/>
    <property type="evidence" value="ECO:0007669"/>
    <property type="project" value="UniProtKB-KW"/>
</dbReference>
<evidence type="ECO:0000313" key="5">
    <source>
        <dbReference type="Proteomes" id="UP001084197"/>
    </source>
</evidence>
<dbReference type="EMBL" id="JAPRAT010000001">
    <property type="protein sequence ID" value="MCZ0701695.1"/>
    <property type="molecule type" value="Genomic_DNA"/>
</dbReference>
<protein>
    <submittedName>
        <fullName evidence="4">Metallophosphoesterase</fullName>
    </submittedName>
</protein>
<dbReference type="PANTHER" id="PTHR31302:SF31">
    <property type="entry name" value="PHOSPHODIESTERASE YAEI"/>
    <property type="match status" value="1"/>
</dbReference>
<dbReference type="GO" id="GO:0016020">
    <property type="term" value="C:membrane"/>
    <property type="evidence" value="ECO:0007669"/>
    <property type="project" value="GOC"/>
</dbReference>
<feature type="domain" description="Calcineurin-like phosphoesterase" evidence="3">
    <location>
        <begin position="50"/>
        <end position="208"/>
    </location>
</feature>
<dbReference type="CDD" id="cd07385">
    <property type="entry name" value="MPP_YkuE_C"/>
    <property type="match status" value="1"/>
</dbReference>
<keyword evidence="2" id="KW-0378">Hydrolase</keyword>
<name>A0A9J6R819_9BACI</name>
<accession>A0A9J6R819</accession>
<dbReference type="RefSeq" id="WP_268778462.1">
    <property type="nucleotide sequence ID" value="NZ_JAPRAT010000001.1"/>
</dbReference>
<dbReference type="InterPro" id="IPR051158">
    <property type="entry name" value="Metallophosphoesterase_sf"/>
</dbReference>
<dbReference type="InterPro" id="IPR029052">
    <property type="entry name" value="Metallo-depent_PP-like"/>
</dbReference>
<evidence type="ECO:0000256" key="2">
    <source>
        <dbReference type="ARBA" id="ARBA00022801"/>
    </source>
</evidence>